<dbReference type="Pfam" id="PF01329">
    <property type="entry name" value="Pterin_4a"/>
    <property type="match status" value="1"/>
</dbReference>
<keyword evidence="7" id="KW-1185">Reference proteome</keyword>
<evidence type="ECO:0000256" key="4">
    <source>
        <dbReference type="ARBA" id="ARBA00023239"/>
    </source>
</evidence>
<dbReference type="STRING" id="52247.A0A4T0WWE9"/>
<evidence type="ECO:0000256" key="3">
    <source>
        <dbReference type="ARBA" id="ARBA00013252"/>
    </source>
</evidence>
<evidence type="ECO:0000313" key="6">
    <source>
        <dbReference type="EMBL" id="TID15009.1"/>
    </source>
</evidence>
<protein>
    <recommendedName>
        <fullName evidence="3">4a-hydroxytetrahydrobiopterin dehydratase</fullName>
        <ecNumber evidence="3">4.2.1.96</ecNumber>
    </recommendedName>
    <alternativeName>
        <fullName evidence="5">4-alpha-hydroxy-tetrahydropterin dehydratase</fullName>
    </alternativeName>
</protein>
<comment type="caution">
    <text evidence="6">The sequence shown here is derived from an EMBL/GenBank/DDBJ whole genome shotgun (WGS) entry which is preliminary data.</text>
</comment>
<keyword evidence="4" id="KW-0456">Lyase</keyword>
<dbReference type="PANTHER" id="PTHR12599">
    <property type="entry name" value="PTERIN-4-ALPHA-CARBINOLAMINE DEHYDRATASE"/>
    <property type="match status" value="1"/>
</dbReference>
<evidence type="ECO:0000256" key="1">
    <source>
        <dbReference type="ARBA" id="ARBA00001554"/>
    </source>
</evidence>
<dbReference type="OrthoDB" id="277398at2759"/>
<dbReference type="EC" id="4.2.1.96" evidence="3"/>
<proteinExistence type="inferred from homology"/>
<dbReference type="HAMAP" id="MF_00434">
    <property type="entry name" value="Pterin_4_alpha"/>
    <property type="match status" value="1"/>
</dbReference>
<dbReference type="Proteomes" id="UP000307173">
    <property type="component" value="Unassembled WGS sequence"/>
</dbReference>
<evidence type="ECO:0000256" key="5">
    <source>
        <dbReference type="ARBA" id="ARBA00030497"/>
    </source>
</evidence>
<dbReference type="GO" id="GO:0006729">
    <property type="term" value="P:tetrahydrobiopterin biosynthetic process"/>
    <property type="evidence" value="ECO:0007669"/>
    <property type="project" value="InterPro"/>
</dbReference>
<evidence type="ECO:0000256" key="2">
    <source>
        <dbReference type="ARBA" id="ARBA00006472"/>
    </source>
</evidence>
<dbReference type="InterPro" id="IPR001533">
    <property type="entry name" value="Pterin_deHydtase"/>
</dbReference>
<dbReference type="CDD" id="cd00488">
    <property type="entry name" value="PCD_DCoH"/>
    <property type="match status" value="1"/>
</dbReference>
<sequence>MNKLNAQDIAKLLGTIPKWKYMKSTSGESIYRKFEFKSFETSWAFLTRVAMKSHKMGHHPKIINEYNMVEIELTTHDVKGLSELDFKMAKSLDKAAI</sequence>
<organism evidence="6 7">
    <name type="scientific">Pichia inconspicua</name>
    <dbReference type="NCBI Taxonomy" id="52247"/>
    <lineage>
        <taxon>Eukaryota</taxon>
        <taxon>Fungi</taxon>
        <taxon>Dikarya</taxon>
        <taxon>Ascomycota</taxon>
        <taxon>Saccharomycotina</taxon>
        <taxon>Pichiomycetes</taxon>
        <taxon>Pichiales</taxon>
        <taxon>Pichiaceae</taxon>
        <taxon>Pichia</taxon>
    </lineage>
</organism>
<gene>
    <name evidence="6" type="ORF">CANINC_004680</name>
</gene>
<dbReference type="Gene3D" id="3.30.1360.20">
    <property type="entry name" value="Transcriptional coactivator/pterin dehydratase"/>
    <property type="match status" value="1"/>
</dbReference>
<dbReference type="AlphaFoldDB" id="A0A4T0WWE9"/>
<dbReference type="EMBL" id="SELW01000657">
    <property type="protein sequence ID" value="TID15009.1"/>
    <property type="molecule type" value="Genomic_DNA"/>
</dbReference>
<dbReference type="GO" id="GO:0008124">
    <property type="term" value="F:4-alpha-hydroxytetrahydrobiopterin dehydratase activity"/>
    <property type="evidence" value="ECO:0007669"/>
    <property type="project" value="UniProtKB-EC"/>
</dbReference>
<comment type="similarity">
    <text evidence="2">Belongs to the pterin-4-alpha-carbinolamine dehydratase family.</text>
</comment>
<name>A0A4T0WWE9_9ASCO</name>
<dbReference type="PANTHER" id="PTHR12599:SF0">
    <property type="entry name" value="PTERIN-4-ALPHA-CARBINOLAMINE DEHYDRATASE"/>
    <property type="match status" value="1"/>
</dbReference>
<dbReference type="InterPro" id="IPR036428">
    <property type="entry name" value="PCD_sf"/>
</dbReference>
<dbReference type="SUPFAM" id="SSF55248">
    <property type="entry name" value="PCD-like"/>
    <property type="match status" value="1"/>
</dbReference>
<reference evidence="6 7" key="1">
    <citation type="journal article" date="2019" name="Front. Genet.">
        <title>Whole-Genome Sequencing of the Opportunistic Yeast Pathogen Candida inconspicua Uncovers Its Hybrid Origin.</title>
        <authorList>
            <person name="Mixao V."/>
            <person name="Hansen A.P."/>
            <person name="Saus E."/>
            <person name="Boekhout T."/>
            <person name="Lass-Florl C."/>
            <person name="Gabaldon T."/>
        </authorList>
    </citation>
    <scope>NUCLEOTIDE SEQUENCE [LARGE SCALE GENOMIC DNA]</scope>
    <source>
        <strain evidence="6 7">CBS 180</strain>
    </source>
</reference>
<comment type="catalytic activity">
    <reaction evidence="1">
        <text>(4aS,6R)-4a-hydroxy-L-erythro-5,6,7,8-tetrahydrobiopterin = (6R)-L-erythro-6,7-dihydrobiopterin + H2O</text>
        <dbReference type="Rhea" id="RHEA:11920"/>
        <dbReference type="ChEBI" id="CHEBI:15377"/>
        <dbReference type="ChEBI" id="CHEBI:15642"/>
        <dbReference type="ChEBI" id="CHEBI:43120"/>
        <dbReference type="EC" id="4.2.1.96"/>
    </reaction>
</comment>
<accession>A0A4T0WWE9</accession>
<evidence type="ECO:0000313" key="7">
    <source>
        <dbReference type="Proteomes" id="UP000307173"/>
    </source>
</evidence>